<evidence type="ECO:0000256" key="1">
    <source>
        <dbReference type="SAM" id="MobiDB-lite"/>
    </source>
</evidence>
<dbReference type="HOGENOM" id="CLU_1674763_0_0_11"/>
<feature type="compositionally biased region" description="Pro residues" evidence="1">
    <location>
        <begin position="147"/>
        <end position="157"/>
    </location>
</feature>
<name>D5UCI3_CELFN</name>
<organism evidence="2 3">
    <name type="scientific">Cellulomonas flavigena (strain ATCC 482 / DSM 20109 / BCRC 11376 / JCM 18109 / NBRC 3775 / NCIMB 8073 / NRS 134)</name>
    <dbReference type="NCBI Taxonomy" id="446466"/>
    <lineage>
        <taxon>Bacteria</taxon>
        <taxon>Bacillati</taxon>
        <taxon>Actinomycetota</taxon>
        <taxon>Actinomycetes</taxon>
        <taxon>Micrococcales</taxon>
        <taxon>Cellulomonadaceae</taxon>
        <taxon>Cellulomonas</taxon>
    </lineage>
</organism>
<dbReference type="AlphaFoldDB" id="D5UCI3"/>
<evidence type="ECO:0000313" key="2">
    <source>
        <dbReference type="EMBL" id="ADG74297.1"/>
    </source>
</evidence>
<gene>
    <name evidence="2" type="ordered locus">Cfla_1399</name>
</gene>
<dbReference type="Proteomes" id="UP000000849">
    <property type="component" value="Chromosome"/>
</dbReference>
<feature type="region of interest" description="Disordered" evidence="1">
    <location>
        <begin position="136"/>
        <end position="157"/>
    </location>
</feature>
<dbReference type="RefSeq" id="WP_013116631.1">
    <property type="nucleotide sequence ID" value="NC_014151.1"/>
</dbReference>
<evidence type="ECO:0000313" key="3">
    <source>
        <dbReference type="Proteomes" id="UP000000849"/>
    </source>
</evidence>
<reference evidence="2 3" key="1">
    <citation type="journal article" date="2010" name="Stand. Genomic Sci.">
        <title>Complete genome sequence of Cellulomonas flavigena type strain (134).</title>
        <authorList>
            <person name="Abt B."/>
            <person name="Foster B."/>
            <person name="Lapidus A."/>
            <person name="Clum A."/>
            <person name="Sun H."/>
            <person name="Pukall R."/>
            <person name="Lucas S."/>
            <person name="Glavina Del Rio T."/>
            <person name="Nolan M."/>
            <person name="Tice H."/>
            <person name="Cheng J.F."/>
            <person name="Pitluck S."/>
            <person name="Liolios K."/>
            <person name="Ivanova N."/>
            <person name="Mavromatis K."/>
            <person name="Ovchinnikova G."/>
            <person name="Pati A."/>
            <person name="Goodwin L."/>
            <person name="Chen A."/>
            <person name="Palaniappan K."/>
            <person name="Land M."/>
            <person name="Hauser L."/>
            <person name="Chang Y.J."/>
            <person name="Jeffries C.D."/>
            <person name="Rohde M."/>
            <person name="Goker M."/>
            <person name="Woyke T."/>
            <person name="Bristow J."/>
            <person name="Eisen J.A."/>
            <person name="Markowitz V."/>
            <person name="Hugenholtz P."/>
            <person name="Kyrpides N.C."/>
            <person name="Klenk H.P."/>
        </authorList>
    </citation>
    <scope>NUCLEOTIDE SEQUENCE [LARGE SCALE GENOMIC DNA]</scope>
    <source>
        <strain evidence="3">ATCC 482 / DSM 20109 / BCRC 11376 / JCM 18109 / NBRC 3775 / NCIMB 8073 / NRS 134</strain>
    </source>
</reference>
<protein>
    <submittedName>
        <fullName evidence="2">Uncharacterized protein</fullName>
    </submittedName>
</protein>
<keyword evidence="3" id="KW-1185">Reference proteome</keyword>
<dbReference type="STRING" id="446466.Cfla_1399"/>
<proteinExistence type="predicted"/>
<sequence length="157" mass="16831">MGVDEHSGLVDPARAAMVATWWPDDDDAYLALTLRVAGRWDEDRFRAMLRSADALLDVLERAVDGDDAGDPAALDVPAIESEARTLVTLMAHPGFRSENDLGLTRAAYDAFLDERSAALLALAGRRRALLARAVAPSTGPDLALSPSPVPSPDQEPR</sequence>
<dbReference type="EMBL" id="CP001964">
    <property type="protein sequence ID" value="ADG74297.1"/>
    <property type="molecule type" value="Genomic_DNA"/>
</dbReference>
<dbReference type="KEGG" id="cfl:Cfla_1399"/>
<accession>D5UCI3</accession>